<evidence type="ECO:0000256" key="9">
    <source>
        <dbReference type="ARBA" id="ARBA00023098"/>
    </source>
</evidence>
<keyword evidence="8 12" id="KW-0808">Transferase</keyword>
<dbReference type="EC" id="2.4.1.182" evidence="3 11"/>
<dbReference type="Pfam" id="PF02684">
    <property type="entry name" value="LpxB"/>
    <property type="match status" value="1"/>
</dbReference>
<evidence type="ECO:0000256" key="8">
    <source>
        <dbReference type="ARBA" id="ARBA00022679"/>
    </source>
</evidence>
<dbReference type="GO" id="GO:0005543">
    <property type="term" value="F:phospholipid binding"/>
    <property type="evidence" value="ECO:0007669"/>
    <property type="project" value="TreeGrafter"/>
</dbReference>
<evidence type="ECO:0000313" key="12">
    <source>
        <dbReference type="EMBL" id="TBW38491.1"/>
    </source>
</evidence>
<sequence length="396" mass="41495">MSAPLSIYVVAGEASGDVLGAHLAEALARRLGDGVVFAGVGGPAMAAAGIASLFPMADIAVMGIGPVLARLPTILRRIRETAEAAIAARPDVLVLIDSPDFCHRVAARVRRARPDQKIVLWVSPTVWAWRPGRAKKIAKLADRLLALLPFEPAVHAVLGGPPTTYVGHPFLDDLAAVRPEGARALPRPGERPLRIVVLPGSRRSEISRLMAPFGAALGRVQAALGPLEVTLPAVDHLAAEIAARAAEWPVTPNLVAGRDAKYAAFRDADAALAASGTVTLELALAGLPAVAAYRLDALGRLVKHMIRVPVPVQPILTVRSVLLPNLIVGEKAMPEFIDDDCRPDTLAAALGALLVDGPERNRQIEAFARLEARMRAGVPGSPADAAADAVLEVAGR</sequence>
<evidence type="ECO:0000256" key="11">
    <source>
        <dbReference type="NCBIfam" id="TIGR00215"/>
    </source>
</evidence>
<evidence type="ECO:0000256" key="7">
    <source>
        <dbReference type="ARBA" id="ARBA00022676"/>
    </source>
</evidence>
<comment type="catalytic activity">
    <reaction evidence="10">
        <text>a lipid X + a UDP-2-N,3-O-bis[(3R)-3-hydroxyacyl]-alpha-D-glucosamine = a lipid A disaccharide + UDP + H(+)</text>
        <dbReference type="Rhea" id="RHEA:67828"/>
        <dbReference type="ChEBI" id="CHEBI:15378"/>
        <dbReference type="ChEBI" id="CHEBI:58223"/>
        <dbReference type="ChEBI" id="CHEBI:137748"/>
        <dbReference type="ChEBI" id="CHEBI:176338"/>
        <dbReference type="ChEBI" id="CHEBI:176343"/>
        <dbReference type="EC" id="2.4.1.182"/>
    </reaction>
</comment>
<dbReference type="InterPro" id="IPR003835">
    <property type="entry name" value="Glyco_trans_19"/>
</dbReference>
<dbReference type="PANTHER" id="PTHR30372:SF4">
    <property type="entry name" value="LIPID-A-DISACCHARIDE SYNTHASE, MITOCHONDRIAL-RELATED"/>
    <property type="match status" value="1"/>
</dbReference>
<comment type="similarity">
    <text evidence="2">Belongs to the LpxB family.</text>
</comment>
<dbReference type="RefSeq" id="WP_131308784.1">
    <property type="nucleotide sequence ID" value="NZ_SJFN01000011.1"/>
</dbReference>
<dbReference type="GO" id="GO:0008915">
    <property type="term" value="F:lipid-A-disaccharide synthase activity"/>
    <property type="evidence" value="ECO:0007669"/>
    <property type="project" value="UniProtKB-UniRule"/>
</dbReference>
<keyword evidence="13" id="KW-1185">Reference proteome</keyword>
<comment type="caution">
    <text evidence="12">The sequence shown here is derived from an EMBL/GenBank/DDBJ whole genome shotgun (WGS) entry which is preliminary data.</text>
</comment>
<dbReference type="NCBIfam" id="TIGR00215">
    <property type="entry name" value="lpxB"/>
    <property type="match status" value="1"/>
</dbReference>
<keyword evidence="7 12" id="KW-0328">Glycosyltransferase</keyword>
<dbReference type="GO" id="GO:0016020">
    <property type="term" value="C:membrane"/>
    <property type="evidence" value="ECO:0007669"/>
    <property type="project" value="GOC"/>
</dbReference>
<dbReference type="AlphaFoldDB" id="A0A4Q9VRG7"/>
<dbReference type="SUPFAM" id="SSF53756">
    <property type="entry name" value="UDP-Glycosyltransferase/glycogen phosphorylase"/>
    <property type="match status" value="1"/>
</dbReference>
<keyword evidence="9" id="KW-0443">Lipid metabolism</keyword>
<evidence type="ECO:0000256" key="1">
    <source>
        <dbReference type="ARBA" id="ARBA00002056"/>
    </source>
</evidence>
<evidence type="ECO:0000313" key="13">
    <source>
        <dbReference type="Proteomes" id="UP000292781"/>
    </source>
</evidence>
<gene>
    <name evidence="12" type="primary">lpxB</name>
    <name evidence="12" type="ORF">EYW49_09490</name>
</gene>
<protein>
    <recommendedName>
        <fullName evidence="4 11">Lipid-A-disaccharide synthase</fullName>
        <ecNumber evidence="3 11">2.4.1.182</ecNumber>
    </recommendedName>
</protein>
<evidence type="ECO:0000256" key="3">
    <source>
        <dbReference type="ARBA" id="ARBA00012687"/>
    </source>
</evidence>
<keyword evidence="5" id="KW-0444">Lipid biosynthesis</keyword>
<evidence type="ECO:0000256" key="10">
    <source>
        <dbReference type="ARBA" id="ARBA00048975"/>
    </source>
</evidence>
<evidence type="ECO:0000256" key="5">
    <source>
        <dbReference type="ARBA" id="ARBA00022516"/>
    </source>
</evidence>
<comment type="function">
    <text evidence="1">Condensation of UDP-2,3-diacylglucosamine and 2,3-diacylglucosamine-1-phosphate to form lipid A disaccharide, a precursor of lipid A, a phosphorylated glycolipid that anchors the lipopolysaccharide to the outer membrane of the cell.</text>
</comment>
<evidence type="ECO:0000256" key="6">
    <source>
        <dbReference type="ARBA" id="ARBA00022556"/>
    </source>
</evidence>
<accession>A0A4Q9VRG7</accession>
<proteinExistence type="inferred from homology"/>
<name>A0A4Q9VRG7_9HYPH</name>
<evidence type="ECO:0000256" key="2">
    <source>
        <dbReference type="ARBA" id="ARBA00007868"/>
    </source>
</evidence>
<keyword evidence="6" id="KW-0441">Lipid A biosynthesis</keyword>
<organism evidence="12 13">
    <name type="scientific">Siculibacillus lacustris</name>
    <dbReference type="NCBI Taxonomy" id="1549641"/>
    <lineage>
        <taxon>Bacteria</taxon>
        <taxon>Pseudomonadati</taxon>
        <taxon>Pseudomonadota</taxon>
        <taxon>Alphaproteobacteria</taxon>
        <taxon>Hyphomicrobiales</taxon>
        <taxon>Ancalomicrobiaceae</taxon>
        <taxon>Siculibacillus</taxon>
    </lineage>
</organism>
<dbReference type="PANTHER" id="PTHR30372">
    <property type="entry name" value="LIPID-A-DISACCHARIDE SYNTHASE"/>
    <property type="match status" value="1"/>
</dbReference>
<dbReference type="EMBL" id="SJFN01000011">
    <property type="protein sequence ID" value="TBW38491.1"/>
    <property type="molecule type" value="Genomic_DNA"/>
</dbReference>
<evidence type="ECO:0000256" key="4">
    <source>
        <dbReference type="ARBA" id="ARBA00020902"/>
    </source>
</evidence>
<dbReference type="Proteomes" id="UP000292781">
    <property type="component" value="Unassembled WGS sequence"/>
</dbReference>
<reference evidence="12 13" key="1">
    <citation type="submission" date="2019-02" db="EMBL/GenBank/DDBJ databases">
        <title>Siculibacillus lacustris gen. nov., sp. nov., a new rosette-forming bacterium isolated from a freshwater crater lake (Lake St. Ana, Romania).</title>
        <authorList>
            <person name="Felfoldi T."/>
            <person name="Marton Z."/>
            <person name="Szabo A."/>
            <person name="Mentes A."/>
            <person name="Boka K."/>
            <person name="Marialigeti K."/>
            <person name="Mathe I."/>
            <person name="Koncz M."/>
            <person name="Schumann P."/>
            <person name="Toth E."/>
        </authorList>
    </citation>
    <scope>NUCLEOTIDE SEQUENCE [LARGE SCALE GENOMIC DNA]</scope>
    <source>
        <strain evidence="12 13">SA-279</strain>
    </source>
</reference>
<dbReference type="OrthoDB" id="9801642at2"/>
<dbReference type="GO" id="GO:0009245">
    <property type="term" value="P:lipid A biosynthetic process"/>
    <property type="evidence" value="ECO:0007669"/>
    <property type="project" value="UniProtKB-UniRule"/>
</dbReference>